<organism evidence="1 2">
    <name type="scientific">Streptomyces turgidiscabies (strain Car8)</name>
    <dbReference type="NCBI Taxonomy" id="698760"/>
    <lineage>
        <taxon>Bacteria</taxon>
        <taxon>Bacillati</taxon>
        <taxon>Actinomycetota</taxon>
        <taxon>Actinomycetes</taxon>
        <taxon>Kitasatosporales</taxon>
        <taxon>Streptomycetaceae</taxon>
        <taxon>Streptomyces</taxon>
    </lineage>
</organism>
<accession>L7F7Y0</accession>
<gene>
    <name evidence="1" type="ORF">STRTUCAR8_08555</name>
</gene>
<comment type="caution">
    <text evidence="1">The sequence shown here is derived from an EMBL/GenBank/DDBJ whole genome shotgun (WGS) entry which is preliminary data.</text>
</comment>
<evidence type="ECO:0000313" key="1">
    <source>
        <dbReference type="EMBL" id="ELP67703.1"/>
    </source>
</evidence>
<dbReference type="Proteomes" id="UP000010931">
    <property type="component" value="Unassembled WGS sequence"/>
</dbReference>
<evidence type="ECO:0000313" key="2">
    <source>
        <dbReference type="Proteomes" id="UP000010931"/>
    </source>
</evidence>
<sequence length="135" mass="13982">MSIYRPARVLWNLSDSGTPKTLSVSGNSGAAPINLIDISDVWLAVTVVGTPTGTTPTLDVGLDVQDPDGNWYPTIAKIAQLTTAAGRGSAYAGLHMPISGTVSAALVLPSYGRVTWTISGTNPVYPQTSIALVGR</sequence>
<name>L7F7Y0_STRT8</name>
<dbReference type="EMBL" id="AEJB01000272">
    <property type="protein sequence ID" value="ELP67703.1"/>
    <property type="molecule type" value="Genomic_DNA"/>
</dbReference>
<keyword evidence="2" id="KW-1185">Reference proteome</keyword>
<reference evidence="1 2" key="1">
    <citation type="journal article" date="2011" name="Plasmid">
        <title>Streptomyces turgidiscabies Car8 contains a modular pathogenicity island that shares virulence genes with other actinobacterial plant pathogens.</title>
        <authorList>
            <person name="Huguet-Tapia J.C."/>
            <person name="Badger J.H."/>
            <person name="Loria R."/>
            <person name="Pettis G.S."/>
        </authorList>
    </citation>
    <scope>NUCLEOTIDE SEQUENCE [LARGE SCALE GENOMIC DNA]</scope>
    <source>
        <strain evidence="1 2">Car8</strain>
    </source>
</reference>
<dbReference type="AlphaFoldDB" id="L7F7Y0"/>
<dbReference type="PATRIC" id="fig|698760.3.peg.3569"/>
<dbReference type="RefSeq" id="WP_006377233.1">
    <property type="nucleotide sequence ID" value="NZ_AEJB01000272.1"/>
</dbReference>
<protein>
    <submittedName>
        <fullName evidence="1">Uncharacterized protein</fullName>
    </submittedName>
</protein>
<proteinExistence type="predicted"/>